<dbReference type="PIRSF" id="PIRSF001434">
    <property type="entry name" value="CGS"/>
    <property type="match status" value="1"/>
</dbReference>
<dbReference type="GO" id="GO:0071266">
    <property type="term" value="P:'de novo' L-methionine biosynthetic process"/>
    <property type="evidence" value="ECO:0007669"/>
    <property type="project" value="UniProtKB-UniRule"/>
</dbReference>
<evidence type="ECO:0000256" key="7">
    <source>
        <dbReference type="RuleBase" id="RU362118"/>
    </source>
</evidence>
<dbReference type="GO" id="GO:0047982">
    <property type="term" value="F:homocysteine desulfhydrase activity"/>
    <property type="evidence" value="ECO:0007669"/>
    <property type="project" value="UniProtKB-EC"/>
</dbReference>
<evidence type="ECO:0000256" key="1">
    <source>
        <dbReference type="ARBA" id="ARBA00001933"/>
    </source>
</evidence>
<dbReference type="SUPFAM" id="SSF53383">
    <property type="entry name" value="PLP-dependent transferases"/>
    <property type="match status" value="1"/>
</dbReference>
<dbReference type="PANTHER" id="PTHR11808">
    <property type="entry name" value="TRANS-SULFURATION ENZYME FAMILY MEMBER"/>
    <property type="match status" value="1"/>
</dbReference>
<sequence length="412" mass="42995">MTALDEQSWGPATRAVRGGLARSGFDETAEALYLTSGFVYSSAAEAEAAFAGEHDRFVYSRFSNPTVKVVQDRLALIEGAAGCWGTSTGMAAVYAALQSLVRHGDRVVASRALFGSCYVICDELLPRWGVEVEFVDAADLGQWERALSRPTTAVFFETPSNPTQELVDVRAVSQLAHAAGATVVVDNVFASPVLQKPLELGADVVVYSTTKHLDGQGRTLGGAVLGTEAFFASKAAEDLETFIRHTGPSMSPFTAWVLASSLGTLELRVQRMSASALAVAEHLQGLADSGSGAGAQLASVRYPWLPSHPQHELARAQMSGGGSVVTLELAGGKPAAFAFLDALQLVDISNNLGDAKSLATHPATTTHRRLGPEGRAAAGITDGTVRLSVGLEDEADLVADVSAALAAAAGTR</sequence>
<comment type="caution">
    <text evidence="8">The sequence shown here is derived from an EMBL/GenBank/DDBJ whole genome shotgun (WGS) entry which is preliminary data.</text>
</comment>
<dbReference type="GO" id="GO:0005737">
    <property type="term" value="C:cytoplasm"/>
    <property type="evidence" value="ECO:0007669"/>
    <property type="project" value="TreeGrafter"/>
</dbReference>
<dbReference type="GO" id="GO:0030170">
    <property type="term" value="F:pyridoxal phosphate binding"/>
    <property type="evidence" value="ECO:0007669"/>
    <property type="project" value="UniProtKB-UniRule"/>
</dbReference>
<dbReference type="FunFam" id="3.40.640.10:FF:000046">
    <property type="entry name" value="Cystathionine gamma-lyase"/>
    <property type="match status" value="1"/>
</dbReference>
<evidence type="ECO:0000256" key="3">
    <source>
        <dbReference type="ARBA" id="ARBA00048780"/>
    </source>
</evidence>
<evidence type="ECO:0000313" key="9">
    <source>
        <dbReference type="Proteomes" id="UP000245469"/>
    </source>
</evidence>
<dbReference type="InterPro" id="IPR015424">
    <property type="entry name" value="PyrdxlP-dep_Trfase"/>
</dbReference>
<evidence type="ECO:0000256" key="6">
    <source>
        <dbReference type="PIRSR" id="PIRSR001434-2"/>
    </source>
</evidence>
<dbReference type="InterPro" id="IPR000277">
    <property type="entry name" value="Cys/Met-Metab_PyrdxlP-dep_enz"/>
</dbReference>
<dbReference type="Gene3D" id="3.90.1150.10">
    <property type="entry name" value="Aspartate Aminotransferase, domain 1"/>
    <property type="match status" value="1"/>
</dbReference>
<dbReference type="NCBIfam" id="TIGR01325">
    <property type="entry name" value="O_suc_HS_sulf"/>
    <property type="match status" value="1"/>
</dbReference>
<evidence type="ECO:0000313" key="8">
    <source>
        <dbReference type="EMBL" id="PWJ48298.1"/>
    </source>
</evidence>
<dbReference type="RefSeq" id="WP_211319744.1">
    <property type="nucleotide sequence ID" value="NZ_QGDQ01000031.1"/>
</dbReference>
<dbReference type="GO" id="GO:0018826">
    <property type="term" value="F:methionine gamma-lyase activity"/>
    <property type="evidence" value="ECO:0007669"/>
    <property type="project" value="UniProtKB-EC"/>
</dbReference>
<dbReference type="NCBIfam" id="NF005870">
    <property type="entry name" value="PRK07810.1"/>
    <property type="match status" value="1"/>
</dbReference>
<dbReference type="AlphaFoldDB" id="A0A315ZTT4"/>
<dbReference type="HAMAP" id="MF_02056">
    <property type="entry name" value="MetZ"/>
    <property type="match status" value="1"/>
</dbReference>
<keyword evidence="5" id="KW-0028">Amino-acid biosynthesis</keyword>
<dbReference type="EMBL" id="QGDQ01000031">
    <property type="protein sequence ID" value="PWJ48298.1"/>
    <property type="molecule type" value="Genomic_DNA"/>
</dbReference>
<organism evidence="8 9">
    <name type="scientific">Quadrisphaera granulorum</name>
    <dbReference type="NCBI Taxonomy" id="317664"/>
    <lineage>
        <taxon>Bacteria</taxon>
        <taxon>Bacillati</taxon>
        <taxon>Actinomycetota</taxon>
        <taxon>Actinomycetes</taxon>
        <taxon>Kineosporiales</taxon>
        <taxon>Kineosporiaceae</taxon>
        <taxon>Quadrisphaera</taxon>
    </lineage>
</organism>
<dbReference type="InterPro" id="IPR015421">
    <property type="entry name" value="PyrdxlP-dep_Trfase_major"/>
</dbReference>
<dbReference type="InterPro" id="IPR006234">
    <property type="entry name" value="O-succ-hSer_sulfhydrylase"/>
</dbReference>
<evidence type="ECO:0000256" key="5">
    <source>
        <dbReference type="HAMAP-Rule" id="MF_02056"/>
    </source>
</evidence>
<comment type="function">
    <text evidence="5">Catalyzes the formation of L-homocysteine from O-succinyl-L-homoserine (OSHS) and hydrogen sulfide.</text>
</comment>
<comment type="pathway">
    <text evidence="5">Amino-acid biosynthesis; L-methionine biosynthesis via de novo pathway; L-homocysteine from O-succinyl-L-homoserine: step 1/1.</text>
</comment>
<comment type="catalytic activity">
    <reaction evidence="4">
        <text>L-methionine + H2O = methanethiol + 2-oxobutanoate + NH4(+)</text>
        <dbReference type="Rhea" id="RHEA:23800"/>
        <dbReference type="ChEBI" id="CHEBI:15377"/>
        <dbReference type="ChEBI" id="CHEBI:16007"/>
        <dbReference type="ChEBI" id="CHEBI:16763"/>
        <dbReference type="ChEBI" id="CHEBI:28938"/>
        <dbReference type="ChEBI" id="CHEBI:57844"/>
        <dbReference type="EC" id="4.4.1.11"/>
    </reaction>
    <physiologicalReaction direction="left-to-right" evidence="4">
        <dbReference type="Rhea" id="RHEA:23801"/>
    </physiologicalReaction>
</comment>
<comment type="similarity">
    <text evidence="5">Belongs to the trans-sulfuration enzymes family. MetZ subfamily.</text>
</comment>
<keyword evidence="5" id="KW-0808">Transferase</keyword>
<keyword evidence="5" id="KW-0486">Methionine biosynthesis</keyword>
<comment type="cofactor">
    <cofactor evidence="1 5 7">
        <name>pyridoxal 5'-phosphate</name>
        <dbReference type="ChEBI" id="CHEBI:597326"/>
    </cofactor>
</comment>
<name>A0A315ZTT4_9ACTN</name>
<dbReference type="CDD" id="cd00614">
    <property type="entry name" value="CGS_like"/>
    <property type="match status" value="1"/>
</dbReference>
<protein>
    <recommendedName>
        <fullName evidence="5">O-succinylhomoserine sulfhydrylase</fullName>
        <shortName evidence="5">OSH sulfhydrylase</shortName>
        <shortName evidence="5">OSHS sulfhydrylase</shortName>
        <ecNumber evidence="5">2.5.1.-</ecNumber>
    </recommendedName>
</protein>
<dbReference type="EC" id="2.5.1.-" evidence="5"/>
<comment type="catalytic activity">
    <reaction evidence="3">
        <text>L-homocysteine + H2O = 2-oxobutanoate + hydrogen sulfide + NH4(+) + H(+)</text>
        <dbReference type="Rhea" id="RHEA:14501"/>
        <dbReference type="ChEBI" id="CHEBI:15377"/>
        <dbReference type="ChEBI" id="CHEBI:15378"/>
        <dbReference type="ChEBI" id="CHEBI:16763"/>
        <dbReference type="ChEBI" id="CHEBI:28938"/>
        <dbReference type="ChEBI" id="CHEBI:29919"/>
        <dbReference type="ChEBI" id="CHEBI:58199"/>
        <dbReference type="EC" id="4.4.1.2"/>
    </reaction>
    <physiologicalReaction direction="left-to-right" evidence="3">
        <dbReference type="Rhea" id="RHEA:14502"/>
    </physiologicalReaction>
</comment>
<dbReference type="GO" id="GO:0071268">
    <property type="term" value="P:homocysteine biosynthetic process"/>
    <property type="evidence" value="ECO:0007669"/>
    <property type="project" value="InterPro"/>
</dbReference>
<comment type="catalytic activity">
    <reaction evidence="5">
        <text>O-succinyl-L-homoserine + hydrogen sulfide = L-homocysteine + succinate</text>
        <dbReference type="Rhea" id="RHEA:27826"/>
        <dbReference type="ChEBI" id="CHEBI:29919"/>
        <dbReference type="ChEBI" id="CHEBI:30031"/>
        <dbReference type="ChEBI" id="CHEBI:57661"/>
        <dbReference type="ChEBI" id="CHEBI:58199"/>
    </reaction>
</comment>
<dbReference type="InterPro" id="IPR015422">
    <property type="entry name" value="PyrdxlP-dep_Trfase_small"/>
</dbReference>
<accession>A0A315ZTT4</accession>
<dbReference type="Pfam" id="PF01053">
    <property type="entry name" value="Cys_Met_Meta_PP"/>
    <property type="match status" value="1"/>
</dbReference>
<dbReference type="PANTHER" id="PTHR11808:SF80">
    <property type="entry name" value="CYSTATHIONINE GAMMA-LYASE"/>
    <property type="match status" value="1"/>
</dbReference>
<evidence type="ECO:0000256" key="2">
    <source>
        <dbReference type="ARBA" id="ARBA00022898"/>
    </source>
</evidence>
<dbReference type="Proteomes" id="UP000245469">
    <property type="component" value="Unassembled WGS sequence"/>
</dbReference>
<dbReference type="Gene3D" id="3.40.640.10">
    <property type="entry name" value="Type I PLP-dependent aspartate aminotransferase-like (Major domain)"/>
    <property type="match status" value="1"/>
</dbReference>
<dbReference type="GO" id="GO:0019346">
    <property type="term" value="P:transsulfuration"/>
    <property type="evidence" value="ECO:0007669"/>
    <property type="project" value="InterPro"/>
</dbReference>
<keyword evidence="9" id="KW-1185">Reference proteome</keyword>
<dbReference type="GO" id="GO:0016765">
    <property type="term" value="F:transferase activity, transferring alkyl or aryl (other than methyl) groups"/>
    <property type="evidence" value="ECO:0007669"/>
    <property type="project" value="UniProtKB-UniRule"/>
</dbReference>
<evidence type="ECO:0000256" key="4">
    <source>
        <dbReference type="ARBA" id="ARBA00052699"/>
    </source>
</evidence>
<proteinExistence type="inferred from homology"/>
<dbReference type="UniPathway" id="UPA00051">
    <property type="reaction ID" value="UER00449"/>
</dbReference>
<comment type="subunit">
    <text evidence="5">Homotetramer.</text>
</comment>
<keyword evidence="2 5" id="KW-0663">Pyridoxal phosphate</keyword>
<reference evidence="8 9" key="1">
    <citation type="submission" date="2018-03" db="EMBL/GenBank/DDBJ databases">
        <title>Genomic Encyclopedia of Archaeal and Bacterial Type Strains, Phase II (KMG-II): from individual species to whole genera.</title>
        <authorList>
            <person name="Goeker M."/>
        </authorList>
    </citation>
    <scope>NUCLEOTIDE SEQUENCE [LARGE SCALE GENOMIC DNA]</scope>
    <source>
        <strain evidence="8 9">DSM 44889</strain>
    </source>
</reference>
<feature type="modified residue" description="N6-(pyridoxal phosphate)lysine" evidence="5 6">
    <location>
        <position position="211"/>
    </location>
</feature>
<gene>
    <name evidence="5" type="primary">metZ</name>
    <name evidence="8" type="ORF">BXY45_13122</name>
</gene>